<dbReference type="PROSITE" id="PS50043">
    <property type="entry name" value="HTH_LUXR_2"/>
    <property type="match status" value="1"/>
</dbReference>
<dbReference type="PANTHER" id="PTHR44688:SF16">
    <property type="entry name" value="DNA-BINDING TRANSCRIPTIONAL ACTIVATOR DEVR_DOSR"/>
    <property type="match status" value="1"/>
</dbReference>
<dbReference type="GO" id="GO:0006355">
    <property type="term" value="P:regulation of DNA-templated transcription"/>
    <property type="evidence" value="ECO:0007669"/>
    <property type="project" value="InterPro"/>
</dbReference>
<dbReference type="PROSITE" id="PS00622">
    <property type="entry name" value="HTH_LUXR_1"/>
    <property type="match status" value="1"/>
</dbReference>
<reference evidence="5 6" key="1">
    <citation type="submission" date="2019-07" db="EMBL/GenBank/DDBJ databases">
        <title>R&amp;d 2014.</title>
        <authorList>
            <person name="Klenk H.-P."/>
        </authorList>
    </citation>
    <scope>NUCLEOTIDE SEQUENCE [LARGE SCALE GENOMIC DNA]</scope>
    <source>
        <strain evidence="5 6">DSM 43194</strain>
    </source>
</reference>
<dbReference type="SUPFAM" id="SSF46894">
    <property type="entry name" value="C-terminal effector domain of the bipartite response regulators"/>
    <property type="match status" value="1"/>
</dbReference>
<dbReference type="Gene3D" id="3.40.50.2300">
    <property type="match status" value="1"/>
</dbReference>
<evidence type="ECO:0000313" key="6">
    <source>
        <dbReference type="Proteomes" id="UP000317303"/>
    </source>
</evidence>
<dbReference type="GO" id="GO:0003677">
    <property type="term" value="F:DNA binding"/>
    <property type="evidence" value="ECO:0007669"/>
    <property type="project" value="UniProtKB-KW"/>
</dbReference>
<keyword evidence="3" id="KW-0804">Transcription</keyword>
<dbReference type="EMBL" id="VLJV01000001">
    <property type="protein sequence ID" value="TWH20713.1"/>
    <property type="molecule type" value="Genomic_DNA"/>
</dbReference>
<evidence type="ECO:0000256" key="1">
    <source>
        <dbReference type="ARBA" id="ARBA00023015"/>
    </source>
</evidence>
<keyword evidence="6" id="KW-1185">Reference proteome</keyword>
<dbReference type="Pfam" id="PF00196">
    <property type="entry name" value="GerE"/>
    <property type="match status" value="1"/>
</dbReference>
<proteinExistence type="predicted"/>
<dbReference type="InterPro" id="IPR016032">
    <property type="entry name" value="Sig_transdc_resp-reg_C-effctor"/>
</dbReference>
<keyword evidence="1" id="KW-0805">Transcription regulation</keyword>
<protein>
    <submittedName>
        <fullName evidence="5">DNA-binding NarL/FixJ family response regulator</fullName>
    </submittedName>
</protein>
<gene>
    <name evidence="5" type="ORF">JD82_02560</name>
</gene>
<accession>A0A660CGC0</accession>
<name>A0A660CGC0_9PSEU</name>
<dbReference type="PANTHER" id="PTHR44688">
    <property type="entry name" value="DNA-BINDING TRANSCRIPTIONAL ACTIVATOR DEVR_DOSR"/>
    <property type="match status" value="1"/>
</dbReference>
<keyword evidence="2 5" id="KW-0238">DNA-binding</keyword>
<feature type="domain" description="HTH luxR-type" evidence="4">
    <location>
        <begin position="127"/>
        <end position="192"/>
    </location>
</feature>
<comment type="caution">
    <text evidence="5">The sequence shown here is derived from an EMBL/GenBank/DDBJ whole genome shotgun (WGS) entry which is preliminary data.</text>
</comment>
<dbReference type="Proteomes" id="UP000317303">
    <property type="component" value="Unassembled WGS sequence"/>
</dbReference>
<dbReference type="PRINTS" id="PR00038">
    <property type="entry name" value="HTHLUXR"/>
</dbReference>
<dbReference type="CDD" id="cd06170">
    <property type="entry name" value="LuxR_C_like"/>
    <property type="match status" value="1"/>
</dbReference>
<dbReference type="AlphaFoldDB" id="A0A660CGC0"/>
<dbReference type="InterPro" id="IPR000792">
    <property type="entry name" value="Tscrpt_reg_LuxR_C"/>
</dbReference>
<organism evidence="5 6">
    <name type="scientific">Prauserella rugosa</name>
    <dbReference type="NCBI Taxonomy" id="43354"/>
    <lineage>
        <taxon>Bacteria</taxon>
        <taxon>Bacillati</taxon>
        <taxon>Actinomycetota</taxon>
        <taxon>Actinomycetes</taxon>
        <taxon>Pseudonocardiales</taxon>
        <taxon>Pseudonocardiaceae</taxon>
        <taxon>Prauserella</taxon>
    </lineage>
</organism>
<dbReference type="SMART" id="SM00421">
    <property type="entry name" value="HTH_LUXR"/>
    <property type="match status" value="1"/>
</dbReference>
<evidence type="ECO:0000256" key="2">
    <source>
        <dbReference type="ARBA" id="ARBA00023125"/>
    </source>
</evidence>
<evidence type="ECO:0000259" key="4">
    <source>
        <dbReference type="PROSITE" id="PS50043"/>
    </source>
</evidence>
<sequence length="208" mass="22450">MDLDRFRIAIRQVSPTIDDAMRAASRERPDVWLLRVKGGINGAALHELCGGSATKSMLKQVAVVCDSSYDDFGSIFSHGVSAVALIDDSPWEIVSAVHAAASRKFFLSARILDKYRDQLIGFATAPSSRRLDILTNREHEVLVALAGGKSNSEIARALCISRATVGSHVLSILRKLDVANRTEAAALAHKLGLMDEPKAGEPEVSRVS</sequence>
<evidence type="ECO:0000313" key="5">
    <source>
        <dbReference type="EMBL" id="TWH20713.1"/>
    </source>
</evidence>
<evidence type="ECO:0000256" key="3">
    <source>
        <dbReference type="ARBA" id="ARBA00023163"/>
    </source>
</evidence>